<dbReference type="CDD" id="cd01992">
    <property type="entry name" value="TilS_N"/>
    <property type="match status" value="1"/>
</dbReference>
<evidence type="ECO:0000256" key="3">
    <source>
        <dbReference type="ARBA" id="ARBA00022694"/>
    </source>
</evidence>
<keyword evidence="4" id="KW-0547">Nucleotide-binding</keyword>
<keyword evidence="2" id="KW-0436">Ligase</keyword>
<proteinExistence type="inferred from homology"/>
<evidence type="ECO:0000256" key="1">
    <source>
        <dbReference type="ARBA" id="ARBA00013267"/>
    </source>
</evidence>
<comment type="caution">
    <text evidence="9">The sequence shown here is derived from an EMBL/GenBank/DDBJ whole genome shotgun (WGS) entry which is preliminary data.</text>
</comment>
<reference evidence="10" key="1">
    <citation type="journal article" date="2015" name="PLoS Genet.">
        <title>Genome Sequence and Transcriptome Analyses of Chrysochromulina tobin: Metabolic Tools for Enhanced Algal Fitness in the Prominent Order Prymnesiales (Haptophyceae).</title>
        <authorList>
            <person name="Hovde B.T."/>
            <person name="Deodato C.R."/>
            <person name="Hunsperger H.M."/>
            <person name="Ryken S.A."/>
            <person name="Yost W."/>
            <person name="Jha R.K."/>
            <person name="Patterson J."/>
            <person name="Monnat R.J. Jr."/>
            <person name="Barlow S.B."/>
            <person name="Starkenburg S.R."/>
            <person name="Cattolico R.A."/>
        </authorList>
    </citation>
    <scope>NUCLEOTIDE SEQUENCE</scope>
    <source>
        <strain evidence="10">CCMP291</strain>
    </source>
</reference>
<dbReference type="HAMAP" id="MF_01161">
    <property type="entry name" value="tRNA_Ile_lys_synt"/>
    <property type="match status" value="1"/>
</dbReference>
<dbReference type="InterPro" id="IPR014729">
    <property type="entry name" value="Rossmann-like_a/b/a_fold"/>
</dbReference>
<feature type="region of interest" description="Disordered" evidence="7">
    <location>
        <begin position="305"/>
        <end position="330"/>
    </location>
</feature>
<comment type="catalytic activity">
    <reaction evidence="6">
        <text>cytidine(34) in tRNA(Ile2) + L-lysine + ATP = lysidine(34) in tRNA(Ile2) + AMP + diphosphate + H(+)</text>
        <dbReference type="Rhea" id="RHEA:43744"/>
        <dbReference type="Rhea" id="RHEA-COMP:10625"/>
        <dbReference type="Rhea" id="RHEA-COMP:10670"/>
        <dbReference type="ChEBI" id="CHEBI:15378"/>
        <dbReference type="ChEBI" id="CHEBI:30616"/>
        <dbReference type="ChEBI" id="CHEBI:32551"/>
        <dbReference type="ChEBI" id="CHEBI:33019"/>
        <dbReference type="ChEBI" id="CHEBI:82748"/>
        <dbReference type="ChEBI" id="CHEBI:83665"/>
        <dbReference type="ChEBI" id="CHEBI:456215"/>
        <dbReference type="EC" id="6.3.4.19"/>
    </reaction>
</comment>
<dbReference type="InterPro" id="IPR011063">
    <property type="entry name" value="TilS/TtcA_N"/>
</dbReference>
<accession>A0A0M0JCJ3</accession>
<feature type="domain" description="tRNA(Ile)-lysidine/2-thiocytidine synthase N-terminal" evidence="8">
    <location>
        <begin position="10"/>
        <end position="198"/>
    </location>
</feature>
<evidence type="ECO:0000256" key="4">
    <source>
        <dbReference type="ARBA" id="ARBA00022741"/>
    </source>
</evidence>
<evidence type="ECO:0000256" key="2">
    <source>
        <dbReference type="ARBA" id="ARBA00022598"/>
    </source>
</evidence>
<dbReference type="EC" id="6.3.4.19" evidence="1"/>
<name>A0A0M0JCJ3_9EUKA</name>
<dbReference type="GO" id="GO:0032267">
    <property type="term" value="F:tRNA(Ile)-lysidine synthase activity"/>
    <property type="evidence" value="ECO:0007669"/>
    <property type="project" value="UniProtKB-EC"/>
</dbReference>
<evidence type="ECO:0000256" key="5">
    <source>
        <dbReference type="ARBA" id="ARBA00022840"/>
    </source>
</evidence>
<keyword evidence="3" id="KW-0819">tRNA processing</keyword>
<dbReference type="EMBL" id="JWZX01003108">
    <property type="protein sequence ID" value="KOO24294.1"/>
    <property type="molecule type" value="Genomic_DNA"/>
</dbReference>
<dbReference type="InterPro" id="IPR012094">
    <property type="entry name" value="tRNA_Ile_lys_synt"/>
</dbReference>
<dbReference type="Proteomes" id="UP000037460">
    <property type="component" value="Unassembled WGS sequence"/>
</dbReference>
<keyword evidence="10" id="KW-1185">Reference proteome</keyword>
<dbReference type="InterPro" id="IPR012795">
    <property type="entry name" value="tRNA_Ile_lys_synt_N"/>
</dbReference>
<dbReference type="GO" id="GO:0005524">
    <property type="term" value="F:ATP binding"/>
    <property type="evidence" value="ECO:0007669"/>
    <property type="project" value="UniProtKB-KW"/>
</dbReference>
<evidence type="ECO:0000313" key="9">
    <source>
        <dbReference type="EMBL" id="KOO24294.1"/>
    </source>
</evidence>
<organism evidence="9 10">
    <name type="scientific">Chrysochromulina tobinii</name>
    <dbReference type="NCBI Taxonomy" id="1460289"/>
    <lineage>
        <taxon>Eukaryota</taxon>
        <taxon>Haptista</taxon>
        <taxon>Haptophyta</taxon>
        <taxon>Prymnesiophyceae</taxon>
        <taxon>Prymnesiales</taxon>
        <taxon>Chrysochromulinaceae</taxon>
        <taxon>Chrysochromulina</taxon>
    </lineage>
</organism>
<feature type="compositionally biased region" description="Low complexity" evidence="7">
    <location>
        <begin position="309"/>
        <end position="319"/>
    </location>
</feature>
<keyword evidence="5" id="KW-0067">ATP-binding</keyword>
<dbReference type="NCBIfam" id="TIGR02432">
    <property type="entry name" value="lysidine_TilS_N"/>
    <property type="match status" value="1"/>
</dbReference>
<dbReference type="GO" id="GO:0008033">
    <property type="term" value="P:tRNA processing"/>
    <property type="evidence" value="ECO:0007669"/>
    <property type="project" value="UniProtKB-KW"/>
</dbReference>
<dbReference type="PANTHER" id="PTHR43033">
    <property type="entry name" value="TRNA(ILE)-LYSIDINE SYNTHASE-RELATED"/>
    <property type="match status" value="1"/>
</dbReference>
<protein>
    <recommendedName>
        <fullName evidence="1">tRNA(Ile)-lysidine synthetase</fullName>
        <ecNumber evidence="1">6.3.4.19</ecNumber>
    </recommendedName>
</protein>
<dbReference type="Gene3D" id="3.40.50.620">
    <property type="entry name" value="HUPs"/>
    <property type="match status" value="1"/>
</dbReference>
<evidence type="ECO:0000256" key="7">
    <source>
        <dbReference type="SAM" id="MobiDB-lite"/>
    </source>
</evidence>
<evidence type="ECO:0000313" key="10">
    <source>
        <dbReference type="Proteomes" id="UP000037460"/>
    </source>
</evidence>
<dbReference type="OrthoDB" id="434144at2759"/>
<dbReference type="SUPFAM" id="SSF52402">
    <property type="entry name" value="Adenine nucleotide alpha hydrolases-like"/>
    <property type="match status" value="1"/>
</dbReference>
<dbReference type="AlphaFoldDB" id="A0A0M0JCJ3"/>
<sequence>MCGLGAGAPVLISVSGGSDSVALLRVLVELNSQLQWDLAAVHFNHGFRRESEEEEVFVRSLAAEHGVPMHVRRLAEADRALANGVQERTRAWRRTESLAILSSLDAAPEHGSGGREQPRGAVMLGHHADDQLETIVLKGLRGCHLSNLHGMRWQDGPFVRPLLGQRKSELVAYLRALGQEWREDASNAVPKYKRNRVRLQLLPLLEELTGGGLHARIGVLEQQSAQLREWLHQASHAHLTADPFWSTSAGARGLSVARLRQQVPMVQDEVLHLLVRDGVEAAESSAADASELEMESPSEIGDEIESVEGAEGARVVAGAPERPSEGSSDGYSVPYAQLVRLRTQLERPSTEWTLDLAGCCIVQRVGDLLTVAPTRPARRPAETTTEDEETLRGSVALDGVTVRFPVGWDVRVRWAEDGGGVAEAHATSAEAAAGAAGAIPDDAAAMHEVITLHSVPPDAVLELRTPRPGDRFHPLWREAPIGLTNFLRGQRVALERRRATPLVCQAGSQEVLAVLQPRHVARSASRPGANSTAPSSRVLWLAVRAAMPVIGDHNAIFEV</sequence>
<evidence type="ECO:0000259" key="8">
    <source>
        <dbReference type="Pfam" id="PF01171"/>
    </source>
</evidence>
<evidence type="ECO:0000256" key="6">
    <source>
        <dbReference type="ARBA" id="ARBA00048539"/>
    </source>
</evidence>
<gene>
    <name evidence="9" type="ORF">Ctob_012903</name>
</gene>
<dbReference type="PANTHER" id="PTHR43033:SF1">
    <property type="entry name" value="TRNA(ILE)-LYSIDINE SYNTHASE-RELATED"/>
    <property type="match status" value="1"/>
</dbReference>
<dbReference type="Pfam" id="PF01171">
    <property type="entry name" value="ATP_bind_3"/>
    <property type="match status" value="1"/>
</dbReference>